<sequence>MGRRKIEIKKIHNSKRAHSTFSKRKRGFFKKMDDLSDLTGADVCCIMQTPANNYFWHTAGEKIDDMEEMIPVIIKSIDKNAEKQSHFFQNKRNRKNFKYTKEMKAKLHESGEIAALSKTPKKSKRSIASHGSETDGDDDDGIHSQSLDEFDDLQPRRITTRSAARKRACGTPAKSNTKMDISSSVEENSPLSAEHLETKSQANNQIAKKTAKPPKSFISPPSVMTDVMEKVVDTPTSTPSMPIKGERRKFATGNHDAAMDLLINQYDDQLGHILASPSFSALVSPTNPSSALISPTNASNSSLAYNRAGFMTSPSNSVFTSPKGATHRVTFTPRHLKSPPSASSSRQMDANNSDGDTPKSLRNMPWKSHSDEFGALNDIFGTTSDQSLFFGMDE</sequence>
<organism evidence="8">
    <name type="scientific">Percolomonas cosmopolitus</name>
    <dbReference type="NCBI Taxonomy" id="63605"/>
    <lineage>
        <taxon>Eukaryota</taxon>
        <taxon>Discoba</taxon>
        <taxon>Heterolobosea</taxon>
        <taxon>Tetramitia</taxon>
        <taxon>Eutetramitia</taxon>
        <taxon>Percolomonadidae</taxon>
        <taxon>Percolomonas</taxon>
    </lineage>
</organism>
<evidence type="ECO:0000256" key="2">
    <source>
        <dbReference type="ARBA" id="ARBA00023015"/>
    </source>
</evidence>
<gene>
    <name evidence="8" type="ORF">PCOS0759_LOCUS2577</name>
</gene>
<keyword evidence="4" id="KW-0804">Transcription</keyword>
<dbReference type="InterPro" id="IPR002100">
    <property type="entry name" value="TF_MADSbox"/>
</dbReference>
<dbReference type="Gene3D" id="3.40.1810.10">
    <property type="entry name" value="Transcription factor, MADS-box"/>
    <property type="match status" value="1"/>
</dbReference>
<feature type="compositionally biased region" description="Polar residues" evidence="6">
    <location>
        <begin position="340"/>
        <end position="355"/>
    </location>
</feature>
<evidence type="ECO:0000256" key="6">
    <source>
        <dbReference type="SAM" id="MobiDB-lite"/>
    </source>
</evidence>
<accession>A0A7S1KMZ2</accession>
<dbReference type="SUPFAM" id="SSF55455">
    <property type="entry name" value="SRF-like"/>
    <property type="match status" value="1"/>
</dbReference>
<name>A0A7S1KMZ2_9EUKA</name>
<dbReference type="SMART" id="SM00432">
    <property type="entry name" value="MADS"/>
    <property type="match status" value="1"/>
</dbReference>
<dbReference type="CDD" id="cd00120">
    <property type="entry name" value="MADS"/>
    <property type="match status" value="1"/>
</dbReference>
<evidence type="ECO:0000256" key="5">
    <source>
        <dbReference type="ARBA" id="ARBA00023242"/>
    </source>
</evidence>
<dbReference type="Pfam" id="PF00319">
    <property type="entry name" value="SRF-TF"/>
    <property type="match status" value="1"/>
</dbReference>
<dbReference type="InterPro" id="IPR036879">
    <property type="entry name" value="TF_MADSbox_sf"/>
</dbReference>
<dbReference type="PROSITE" id="PS50066">
    <property type="entry name" value="MADS_BOX_2"/>
    <property type="match status" value="1"/>
</dbReference>
<reference evidence="8" key="1">
    <citation type="submission" date="2021-01" db="EMBL/GenBank/DDBJ databases">
        <authorList>
            <person name="Corre E."/>
            <person name="Pelletier E."/>
            <person name="Niang G."/>
            <person name="Scheremetjew M."/>
            <person name="Finn R."/>
            <person name="Kale V."/>
            <person name="Holt S."/>
            <person name="Cochrane G."/>
            <person name="Meng A."/>
            <person name="Brown T."/>
            <person name="Cohen L."/>
        </authorList>
    </citation>
    <scope>NUCLEOTIDE SEQUENCE</scope>
    <source>
        <strain evidence="8">WS</strain>
    </source>
</reference>
<protein>
    <recommendedName>
        <fullName evidence="7">MADS-box domain-containing protein</fullName>
    </recommendedName>
</protein>
<dbReference type="PRINTS" id="PR00404">
    <property type="entry name" value="MADSDOMAIN"/>
</dbReference>
<feature type="region of interest" description="Disordered" evidence="6">
    <location>
        <begin position="110"/>
        <end position="192"/>
    </location>
</feature>
<dbReference type="EMBL" id="HBGD01003123">
    <property type="protein sequence ID" value="CAD9079345.1"/>
    <property type="molecule type" value="Transcribed_RNA"/>
</dbReference>
<evidence type="ECO:0000259" key="7">
    <source>
        <dbReference type="PROSITE" id="PS50066"/>
    </source>
</evidence>
<dbReference type="AlphaFoldDB" id="A0A7S1KMZ2"/>
<evidence type="ECO:0000256" key="4">
    <source>
        <dbReference type="ARBA" id="ARBA00023163"/>
    </source>
</evidence>
<keyword evidence="3" id="KW-0238">DNA-binding</keyword>
<dbReference type="GO" id="GO:0003677">
    <property type="term" value="F:DNA binding"/>
    <property type="evidence" value="ECO:0007669"/>
    <property type="project" value="UniProtKB-KW"/>
</dbReference>
<proteinExistence type="predicted"/>
<evidence type="ECO:0000256" key="3">
    <source>
        <dbReference type="ARBA" id="ARBA00023125"/>
    </source>
</evidence>
<dbReference type="GO" id="GO:0046983">
    <property type="term" value="F:protein dimerization activity"/>
    <property type="evidence" value="ECO:0007669"/>
    <property type="project" value="InterPro"/>
</dbReference>
<feature type="domain" description="MADS-box" evidence="7">
    <location>
        <begin position="1"/>
        <end position="61"/>
    </location>
</feature>
<feature type="compositionally biased region" description="Polar residues" evidence="6">
    <location>
        <begin position="173"/>
        <end position="191"/>
    </location>
</feature>
<feature type="region of interest" description="Disordered" evidence="6">
    <location>
        <begin position="314"/>
        <end position="368"/>
    </location>
</feature>
<dbReference type="InterPro" id="IPR050142">
    <property type="entry name" value="MADS-box/MEF2_TF"/>
</dbReference>
<evidence type="ECO:0000313" key="8">
    <source>
        <dbReference type="EMBL" id="CAD9079345.1"/>
    </source>
</evidence>
<dbReference type="GO" id="GO:0005634">
    <property type="term" value="C:nucleus"/>
    <property type="evidence" value="ECO:0007669"/>
    <property type="project" value="UniProtKB-SubCell"/>
</dbReference>
<keyword evidence="5" id="KW-0539">Nucleus</keyword>
<evidence type="ECO:0000256" key="1">
    <source>
        <dbReference type="ARBA" id="ARBA00004123"/>
    </source>
</evidence>
<keyword evidence="2" id="KW-0805">Transcription regulation</keyword>
<dbReference type="PANTHER" id="PTHR48019">
    <property type="entry name" value="SERUM RESPONSE FACTOR HOMOLOG"/>
    <property type="match status" value="1"/>
</dbReference>
<comment type="subcellular location">
    <subcellularLocation>
        <location evidence="1">Nucleus</location>
    </subcellularLocation>
</comment>